<keyword evidence="6" id="KW-0732">Signal</keyword>
<dbReference type="PANTHER" id="PTHR30069:SF41">
    <property type="entry name" value="HEME_HEMOPEXIN UTILIZATION PROTEIN C"/>
    <property type="match status" value="1"/>
</dbReference>
<evidence type="ECO:0000256" key="8">
    <source>
        <dbReference type="ARBA" id="ARBA00023136"/>
    </source>
</evidence>
<dbReference type="PANTHER" id="PTHR30069">
    <property type="entry name" value="TONB-DEPENDENT OUTER MEMBRANE RECEPTOR"/>
    <property type="match status" value="1"/>
</dbReference>
<reference evidence="13 14" key="1">
    <citation type="submission" date="2016-12" db="EMBL/GenBank/DDBJ databases">
        <title>The genome of dimorphic prosthecate Glycocaulis alkaliphilus 6b-8t, isolated from crude oil dictates its adaptability in petroleum environments.</title>
        <authorList>
            <person name="Wu X.-L."/>
            <person name="Geng S."/>
        </authorList>
    </citation>
    <scope>NUCLEOTIDE SEQUENCE [LARGE SCALE GENOMIC DNA]</scope>
    <source>
        <strain evidence="13 14">6B-8</strain>
    </source>
</reference>
<dbReference type="InterPro" id="IPR010916">
    <property type="entry name" value="TonB_box_CS"/>
</dbReference>
<keyword evidence="8 10" id="KW-0472">Membrane</keyword>
<evidence type="ECO:0000256" key="6">
    <source>
        <dbReference type="ARBA" id="ARBA00022729"/>
    </source>
</evidence>
<sequence length="705" mass="74923">MSSPIHTLSASARASLLASAAALALLPAAAFANDSDTAQANEASETIIVTATRTRLPNFDYPGMASVIDLGWLESERPSDLTDLLRDTPGLEVAGGPRRTGQTLSLRGFGRENIALLVDGARQNFSSAHDGVMFIDPGLLGRMETVRGAASSLYGSGASGGVIAFETANADTFLQAGETRGARASIGYRSGNEETRGSAAVFGRNDVVSGLVALSARSSGDIALGSGNDLPADDEVISLLANGEWRVSPGLTLSGGILSFRNEAREPNNGQGAQEVASGNPLMEKDVSADTYRVGLRYAPEGQSLIGLEMTLYRTEGGVDERDPLTGRFITRDLTTNGIRAENRSEFLLGTLPVALTFGGEWYEDEQTGTDSDVPSGLRGGVPNGTTTFYGAYVQGETAFSVGALGRVILLPGVRWDRFESDSDIGGANEDEAISARFGATWAPVESARIFASWSEAFRAPSLNELYLDGTHFSMPHPILGAPTFITNDFIPNPDLRPESSETFEIGAGYTHTGLFTASDRLEVKGAWFRTRADDLINLAVDFALDPTCFAPPFFAPCSAGTSFSSNVANAELTGFEIAALYQNGPLTLSGSVYEVDGEDRTTGAPLGSLQPVQGYVRGVWSFDRADIGARLSFAGDFDNTSAGSERDGFAVLDVFGSWQPFEDRRVRINAGVENVFDTDYERVFAGVSEAGRTFRIDLSWTGGW</sequence>
<dbReference type="EMBL" id="CP018911">
    <property type="protein sequence ID" value="AZU04924.1"/>
    <property type="molecule type" value="Genomic_DNA"/>
</dbReference>
<comment type="subcellular location">
    <subcellularLocation>
        <location evidence="1 10">Cell outer membrane</location>
        <topology evidence="1 10">Multi-pass membrane protein</topology>
    </subcellularLocation>
</comment>
<dbReference type="InterPro" id="IPR000531">
    <property type="entry name" value="Beta-barrel_TonB"/>
</dbReference>
<dbReference type="Proteomes" id="UP000286954">
    <property type="component" value="Chromosome"/>
</dbReference>
<dbReference type="GO" id="GO:0015344">
    <property type="term" value="F:siderophore uptake transmembrane transporter activity"/>
    <property type="evidence" value="ECO:0007669"/>
    <property type="project" value="TreeGrafter"/>
</dbReference>
<accession>A0A3T0ECB1</accession>
<evidence type="ECO:0000313" key="14">
    <source>
        <dbReference type="Proteomes" id="UP000286954"/>
    </source>
</evidence>
<evidence type="ECO:0000256" key="5">
    <source>
        <dbReference type="ARBA" id="ARBA00022692"/>
    </source>
</evidence>
<dbReference type="InterPro" id="IPR037066">
    <property type="entry name" value="Plug_dom_sf"/>
</dbReference>
<dbReference type="KEGG" id="gak:X907_2409"/>
<evidence type="ECO:0000256" key="12">
    <source>
        <dbReference type="RuleBase" id="RU003357"/>
    </source>
</evidence>
<keyword evidence="7 11" id="KW-0798">TonB box</keyword>
<evidence type="ECO:0000256" key="11">
    <source>
        <dbReference type="PROSITE-ProRule" id="PRU10143"/>
    </source>
</evidence>
<comment type="similarity">
    <text evidence="2 10 12">Belongs to the TonB-dependent receptor family.</text>
</comment>
<dbReference type="Gene3D" id="2.40.170.20">
    <property type="entry name" value="TonB-dependent receptor, beta-barrel domain"/>
    <property type="match status" value="1"/>
</dbReference>
<dbReference type="PROSITE" id="PS00430">
    <property type="entry name" value="TONB_DEPENDENT_REC_1"/>
    <property type="match status" value="1"/>
</dbReference>
<dbReference type="InterPro" id="IPR039426">
    <property type="entry name" value="TonB-dep_rcpt-like"/>
</dbReference>
<name>A0A3T0ECB1_9PROT</name>
<organism evidence="13 14">
    <name type="scientific">Glycocaulis alkaliphilus</name>
    <dbReference type="NCBI Taxonomy" id="1434191"/>
    <lineage>
        <taxon>Bacteria</taxon>
        <taxon>Pseudomonadati</taxon>
        <taxon>Pseudomonadota</taxon>
        <taxon>Alphaproteobacteria</taxon>
        <taxon>Maricaulales</taxon>
        <taxon>Maricaulaceae</taxon>
        <taxon>Glycocaulis</taxon>
    </lineage>
</organism>
<evidence type="ECO:0000256" key="10">
    <source>
        <dbReference type="PROSITE-ProRule" id="PRU01360"/>
    </source>
</evidence>
<keyword evidence="3 10" id="KW-0813">Transport</keyword>
<dbReference type="GO" id="GO:0044718">
    <property type="term" value="P:siderophore transmembrane transport"/>
    <property type="evidence" value="ECO:0007669"/>
    <property type="project" value="TreeGrafter"/>
</dbReference>
<evidence type="ECO:0000256" key="7">
    <source>
        <dbReference type="ARBA" id="ARBA00023077"/>
    </source>
</evidence>
<proteinExistence type="inferred from homology"/>
<evidence type="ECO:0000256" key="1">
    <source>
        <dbReference type="ARBA" id="ARBA00004571"/>
    </source>
</evidence>
<dbReference type="Gene3D" id="2.170.130.10">
    <property type="entry name" value="TonB-dependent receptor, plug domain"/>
    <property type="match status" value="1"/>
</dbReference>
<keyword evidence="13" id="KW-0675">Receptor</keyword>
<dbReference type="RefSeq" id="WP_233352339.1">
    <property type="nucleotide sequence ID" value="NZ_BMFB01000001.1"/>
</dbReference>
<evidence type="ECO:0000313" key="13">
    <source>
        <dbReference type="EMBL" id="AZU04924.1"/>
    </source>
</evidence>
<keyword evidence="9 10" id="KW-0998">Cell outer membrane</keyword>
<dbReference type="Pfam" id="PF00593">
    <property type="entry name" value="TonB_dep_Rec_b-barrel"/>
    <property type="match status" value="1"/>
</dbReference>
<dbReference type="GO" id="GO:0015232">
    <property type="term" value="F:heme transmembrane transporter activity"/>
    <property type="evidence" value="ECO:0007669"/>
    <property type="project" value="InterPro"/>
</dbReference>
<protein>
    <submittedName>
        <fullName evidence="13">TonB-dependent heme/hemoglobin receptor family protein</fullName>
    </submittedName>
</protein>
<evidence type="ECO:0000256" key="3">
    <source>
        <dbReference type="ARBA" id="ARBA00022448"/>
    </source>
</evidence>
<dbReference type="Pfam" id="PF07715">
    <property type="entry name" value="Plug"/>
    <property type="match status" value="1"/>
</dbReference>
<dbReference type="NCBIfam" id="TIGR01785">
    <property type="entry name" value="TonB-hemin"/>
    <property type="match status" value="1"/>
</dbReference>
<dbReference type="SUPFAM" id="SSF56935">
    <property type="entry name" value="Porins"/>
    <property type="match status" value="1"/>
</dbReference>
<keyword evidence="4 10" id="KW-1134">Transmembrane beta strand</keyword>
<gene>
    <name evidence="13" type="ORF">X907_2409</name>
</gene>
<keyword evidence="14" id="KW-1185">Reference proteome</keyword>
<evidence type="ECO:0000256" key="9">
    <source>
        <dbReference type="ARBA" id="ARBA00023237"/>
    </source>
</evidence>
<dbReference type="AlphaFoldDB" id="A0A3T0ECB1"/>
<dbReference type="CDD" id="cd01347">
    <property type="entry name" value="ligand_gated_channel"/>
    <property type="match status" value="1"/>
</dbReference>
<dbReference type="InterPro" id="IPR012910">
    <property type="entry name" value="Plug_dom"/>
</dbReference>
<dbReference type="GO" id="GO:0009279">
    <property type="term" value="C:cell outer membrane"/>
    <property type="evidence" value="ECO:0007669"/>
    <property type="project" value="UniProtKB-SubCell"/>
</dbReference>
<evidence type="ECO:0000256" key="2">
    <source>
        <dbReference type="ARBA" id="ARBA00009810"/>
    </source>
</evidence>
<evidence type="ECO:0000256" key="4">
    <source>
        <dbReference type="ARBA" id="ARBA00022452"/>
    </source>
</evidence>
<dbReference type="PROSITE" id="PS52016">
    <property type="entry name" value="TONB_DEPENDENT_REC_3"/>
    <property type="match status" value="1"/>
</dbReference>
<keyword evidence="5 10" id="KW-0812">Transmembrane</keyword>
<feature type="short sequence motif" description="TonB box" evidence="11">
    <location>
        <begin position="46"/>
        <end position="52"/>
    </location>
</feature>
<dbReference type="InterPro" id="IPR011276">
    <property type="entry name" value="TonB_haem/Hb_rcpt"/>
</dbReference>
<dbReference type="InterPro" id="IPR036942">
    <property type="entry name" value="Beta-barrel_TonB_sf"/>
</dbReference>